<dbReference type="Gene3D" id="2.60.40.680">
    <property type="match status" value="1"/>
</dbReference>
<dbReference type="InterPro" id="IPR036439">
    <property type="entry name" value="Dockerin_dom_sf"/>
</dbReference>
<dbReference type="Pfam" id="PF18911">
    <property type="entry name" value="PKD_4"/>
    <property type="match status" value="1"/>
</dbReference>
<dbReference type="InterPro" id="IPR050753">
    <property type="entry name" value="Peptidase_M14_domain"/>
</dbReference>
<dbReference type="GO" id="GO:0004181">
    <property type="term" value="F:metallocarboxypeptidase activity"/>
    <property type="evidence" value="ECO:0007669"/>
    <property type="project" value="TreeGrafter"/>
</dbReference>
<accession>A0A8A3SA38</accession>
<dbReference type="PROSITE" id="PS00018">
    <property type="entry name" value="EF_HAND_1"/>
    <property type="match status" value="2"/>
</dbReference>
<dbReference type="GO" id="GO:0005615">
    <property type="term" value="C:extracellular space"/>
    <property type="evidence" value="ECO:0007669"/>
    <property type="project" value="TreeGrafter"/>
</dbReference>
<dbReference type="InterPro" id="IPR013783">
    <property type="entry name" value="Ig-like_fold"/>
</dbReference>
<reference evidence="2" key="1">
    <citation type="journal article" date="2001" name="Int. J. Syst. Evol. Microbiol.">
        <title>Methanofollis aquaemaris sp. nov., a methanogen isolated from an aquaculture fish pond.</title>
        <authorList>
            <person name="Lai M.C."/>
            <person name="Chen S.C."/>
        </authorList>
    </citation>
    <scope>NUCLEOTIDE SEQUENCE</scope>
    <source>
        <strain evidence="2">N2F9704</strain>
    </source>
</reference>
<dbReference type="InterPro" id="IPR002105">
    <property type="entry name" value="Dockerin_1_rpt"/>
</dbReference>
<dbReference type="InterPro" id="IPR035986">
    <property type="entry name" value="PKD_dom_sf"/>
</dbReference>
<evidence type="ECO:0000259" key="1">
    <source>
        <dbReference type="PROSITE" id="PS50093"/>
    </source>
</evidence>
<dbReference type="PANTHER" id="PTHR11532:SF57">
    <property type="entry name" value="CARBOXYPEPTIDASE D, B"/>
    <property type="match status" value="1"/>
</dbReference>
<dbReference type="CDD" id="cd00146">
    <property type="entry name" value="PKD"/>
    <property type="match status" value="1"/>
</dbReference>
<dbReference type="GO" id="GO:0000272">
    <property type="term" value="P:polysaccharide catabolic process"/>
    <property type="evidence" value="ECO:0007669"/>
    <property type="project" value="InterPro"/>
</dbReference>
<feature type="domain" description="PKD" evidence="1">
    <location>
        <begin position="17"/>
        <end position="78"/>
    </location>
</feature>
<dbReference type="Pfam" id="PF00404">
    <property type="entry name" value="Dockerin_1"/>
    <property type="match status" value="1"/>
</dbReference>
<dbReference type="Proteomes" id="UP001042704">
    <property type="component" value="Chromosome"/>
</dbReference>
<reference evidence="2" key="2">
    <citation type="submission" date="2019-02" db="EMBL/GenBank/DDBJ databases">
        <authorList>
            <person name="Chen S.-C."/>
            <person name="Chien H.-H."/>
            <person name="Lai M.-C."/>
        </authorList>
    </citation>
    <scope>NUCLEOTIDE SEQUENCE</scope>
    <source>
        <strain evidence="2">N2F9704</strain>
    </source>
</reference>
<dbReference type="AlphaFoldDB" id="A0A8A3SA38"/>
<proteinExistence type="predicted"/>
<dbReference type="GO" id="GO:0006518">
    <property type="term" value="P:peptide metabolic process"/>
    <property type="evidence" value="ECO:0007669"/>
    <property type="project" value="TreeGrafter"/>
</dbReference>
<evidence type="ECO:0000313" key="2">
    <source>
        <dbReference type="EMBL" id="QSZ68380.1"/>
    </source>
</evidence>
<name>A0A8A3SA38_9EURY</name>
<dbReference type="PROSITE" id="PS50093">
    <property type="entry name" value="PKD"/>
    <property type="match status" value="1"/>
</dbReference>
<organism evidence="2 3">
    <name type="scientific">Methanofollis aquaemaris</name>
    <dbReference type="NCBI Taxonomy" id="126734"/>
    <lineage>
        <taxon>Archaea</taxon>
        <taxon>Methanobacteriati</taxon>
        <taxon>Methanobacteriota</taxon>
        <taxon>Stenosarchaea group</taxon>
        <taxon>Methanomicrobia</taxon>
        <taxon>Methanomicrobiales</taxon>
        <taxon>Methanomicrobiaceae</taxon>
        <taxon>Methanofollis</taxon>
    </lineage>
</organism>
<dbReference type="Gene3D" id="1.10.1330.10">
    <property type="entry name" value="Dockerin domain"/>
    <property type="match status" value="1"/>
</dbReference>
<dbReference type="GO" id="GO:0004553">
    <property type="term" value="F:hydrolase activity, hydrolyzing O-glycosyl compounds"/>
    <property type="evidence" value="ECO:0007669"/>
    <property type="project" value="InterPro"/>
</dbReference>
<sequence>MMEDCGWVDNVTFTPVDDTDFVGNVTWGEVPLTVDFTGYTTGTATRWAWDFGDKESTVGRNQTHTYTTPGVYNVTLIVKKDTAPEGQMEVKNGYITVTPTFEEALDAEGLVWKTGGDAPWFVQLNESFTGGSCGQSGAIDERHQQSWIQTTVTGPKNLTFDWKVSSYKGYSMKSSDALNFSIDGEVQDEIAGTDEGWQRTTYTLARGEHTLRWVYEKRSYSSTTGENCGWLDNVTLTDIAPVISFAPAPAMVAAGTEREVAIVADHFPEGLKNISLTVSLENTHAEITGVTSASMADTLSYSGVPGTTVTLSARDDGNTIEAGAEDVVLATLKVKGLTDGTAGITVSDAVVYTDNSEETVVICRPGAIDVVGLSPLPGCTHIPGDGDGDGLFEDVNGDGTLNADDVRVYFEHFESIFSQKNPRVFDYNSNGRIDFDDVVTVHRAMETDRT</sequence>
<dbReference type="InterPro" id="IPR000601">
    <property type="entry name" value="PKD_dom"/>
</dbReference>
<dbReference type="SMART" id="SM00089">
    <property type="entry name" value="PKD"/>
    <property type="match status" value="1"/>
</dbReference>
<dbReference type="GO" id="GO:0016485">
    <property type="term" value="P:protein processing"/>
    <property type="evidence" value="ECO:0007669"/>
    <property type="project" value="TreeGrafter"/>
</dbReference>
<dbReference type="KEGG" id="maqe:RJ40_04965"/>
<dbReference type="EMBL" id="CP036172">
    <property type="protein sequence ID" value="QSZ68380.1"/>
    <property type="molecule type" value="Genomic_DNA"/>
</dbReference>
<dbReference type="SUPFAM" id="SSF49299">
    <property type="entry name" value="PKD domain"/>
    <property type="match status" value="1"/>
</dbReference>
<evidence type="ECO:0000313" key="3">
    <source>
        <dbReference type="Proteomes" id="UP001042704"/>
    </source>
</evidence>
<dbReference type="PANTHER" id="PTHR11532">
    <property type="entry name" value="PROTEASE M14 CARBOXYPEPTIDASE"/>
    <property type="match status" value="1"/>
</dbReference>
<protein>
    <submittedName>
        <fullName evidence="2">PKD domain-containing protein</fullName>
    </submittedName>
</protein>
<dbReference type="InterPro" id="IPR018247">
    <property type="entry name" value="EF_Hand_1_Ca_BS"/>
</dbReference>
<gene>
    <name evidence="2" type="ORF">RJ40_04965</name>
</gene>
<dbReference type="InterPro" id="IPR022409">
    <property type="entry name" value="PKD/Chitinase_dom"/>
</dbReference>
<dbReference type="Gene3D" id="2.60.40.10">
    <property type="entry name" value="Immunoglobulins"/>
    <property type="match status" value="1"/>
</dbReference>
<keyword evidence="3" id="KW-1185">Reference proteome</keyword>
<dbReference type="SUPFAM" id="SSF63446">
    <property type="entry name" value="Type I dockerin domain"/>
    <property type="match status" value="1"/>
</dbReference>